<dbReference type="EMBL" id="AMCW01000078">
    <property type="protein sequence ID" value="EKK01832.1"/>
    <property type="molecule type" value="Genomic_DNA"/>
</dbReference>
<evidence type="ECO:0000256" key="1">
    <source>
        <dbReference type="SAM" id="MobiDB-lite"/>
    </source>
</evidence>
<reference evidence="2 3" key="1">
    <citation type="journal article" date="2013" name="Mar. Genomics">
        <title>Expression of sulfatases in Rhodopirellula baltica and the diversity of sulfatases in the genus Rhodopirellula.</title>
        <authorList>
            <person name="Wegner C.E."/>
            <person name="Richter-Heitmann T."/>
            <person name="Klindworth A."/>
            <person name="Klockow C."/>
            <person name="Richter M."/>
            <person name="Achstetter T."/>
            <person name="Glockner F.O."/>
            <person name="Harder J."/>
        </authorList>
    </citation>
    <scope>NUCLEOTIDE SEQUENCE [LARGE SCALE GENOMIC DNA]</scope>
    <source>
        <strain evidence="2 3">SH28</strain>
    </source>
</reference>
<comment type="caution">
    <text evidence="2">The sequence shown here is derived from an EMBL/GenBank/DDBJ whole genome shotgun (WGS) entry which is preliminary data.</text>
</comment>
<protein>
    <submittedName>
        <fullName evidence="2">Uncharacterized protein</fullName>
    </submittedName>
</protein>
<gene>
    <name evidence="2" type="ORF">RBSH_02830</name>
</gene>
<proteinExistence type="predicted"/>
<accession>K5D584</accession>
<dbReference type="AlphaFoldDB" id="K5D584"/>
<sequence>MMPHCPQPHQHFELNDSLQLIAVNSVSRNADDNQRPVATTRWSLPLARTGRGGMGRA</sequence>
<organism evidence="2 3">
    <name type="scientific">Rhodopirellula baltica SH28</name>
    <dbReference type="NCBI Taxonomy" id="993517"/>
    <lineage>
        <taxon>Bacteria</taxon>
        <taxon>Pseudomonadati</taxon>
        <taxon>Planctomycetota</taxon>
        <taxon>Planctomycetia</taxon>
        <taxon>Pirellulales</taxon>
        <taxon>Pirellulaceae</taxon>
        <taxon>Rhodopirellula</taxon>
    </lineage>
</organism>
<evidence type="ECO:0000313" key="2">
    <source>
        <dbReference type="EMBL" id="EKK01832.1"/>
    </source>
</evidence>
<dbReference type="Proteomes" id="UP000007993">
    <property type="component" value="Unassembled WGS sequence"/>
</dbReference>
<evidence type="ECO:0000313" key="3">
    <source>
        <dbReference type="Proteomes" id="UP000007993"/>
    </source>
</evidence>
<name>K5D584_RHOBT</name>
<feature type="region of interest" description="Disordered" evidence="1">
    <location>
        <begin position="29"/>
        <end position="57"/>
    </location>
</feature>